<dbReference type="OrthoDB" id="573320at2"/>
<gene>
    <name evidence="1" type="ORF">C7B77_12145</name>
</gene>
<dbReference type="RefSeq" id="WP_106304723.1">
    <property type="nucleotide sequence ID" value="NZ_PVWO01000130.1"/>
</dbReference>
<evidence type="ECO:0000313" key="1">
    <source>
        <dbReference type="EMBL" id="PSB56368.1"/>
    </source>
</evidence>
<sequence length="145" mass="17182">MRYIEVPGEIDANNRLILYESLKEIKPQQVEIDIIFSDDDSEDYREPTKAEIIADIVESLREYSRGECTPISEMWDDIKIKTTGEINEEGQLILDRPLQETKPQYVDVVMWFIKDDKLVRKLDEFEENNYEKHIALVKELSESRR</sequence>
<accession>A0A2T1GFK3</accession>
<dbReference type="AlphaFoldDB" id="A0A2T1GFK3"/>
<comment type="caution">
    <text evidence="1">The sequence shown here is derived from an EMBL/GenBank/DDBJ whole genome shotgun (WGS) entry which is preliminary data.</text>
</comment>
<organism evidence="1 2">
    <name type="scientific">Chamaesiphon polymorphus CCALA 037</name>
    <dbReference type="NCBI Taxonomy" id="2107692"/>
    <lineage>
        <taxon>Bacteria</taxon>
        <taxon>Bacillati</taxon>
        <taxon>Cyanobacteriota</taxon>
        <taxon>Cyanophyceae</taxon>
        <taxon>Gomontiellales</taxon>
        <taxon>Chamaesiphonaceae</taxon>
        <taxon>Chamaesiphon</taxon>
    </lineage>
</organism>
<evidence type="ECO:0000313" key="2">
    <source>
        <dbReference type="Proteomes" id="UP000238937"/>
    </source>
</evidence>
<dbReference type="Proteomes" id="UP000238937">
    <property type="component" value="Unassembled WGS sequence"/>
</dbReference>
<reference evidence="1 2" key="1">
    <citation type="submission" date="2018-03" db="EMBL/GenBank/DDBJ databases">
        <title>The ancient ancestry and fast evolution of plastids.</title>
        <authorList>
            <person name="Moore K.R."/>
            <person name="Magnabosco C."/>
            <person name="Momper L."/>
            <person name="Gold D.A."/>
            <person name="Bosak T."/>
            <person name="Fournier G.P."/>
        </authorList>
    </citation>
    <scope>NUCLEOTIDE SEQUENCE [LARGE SCALE GENOMIC DNA]</scope>
    <source>
        <strain evidence="1 2">CCALA 037</strain>
    </source>
</reference>
<name>A0A2T1GFK3_9CYAN</name>
<keyword evidence="2" id="KW-1185">Reference proteome</keyword>
<protein>
    <submittedName>
        <fullName evidence="1">Uncharacterized protein</fullName>
    </submittedName>
</protein>
<dbReference type="EMBL" id="PVWO01000130">
    <property type="protein sequence ID" value="PSB56368.1"/>
    <property type="molecule type" value="Genomic_DNA"/>
</dbReference>
<proteinExistence type="predicted"/>